<dbReference type="PANTHER" id="PTHR42852">
    <property type="entry name" value="THIOL:DISULFIDE INTERCHANGE PROTEIN DSBE"/>
    <property type="match status" value="1"/>
</dbReference>
<dbReference type="InterPro" id="IPR013766">
    <property type="entry name" value="Thioredoxin_domain"/>
</dbReference>
<feature type="domain" description="Thioredoxin" evidence="6">
    <location>
        <begin position="234"/>
        <end position="373"/>
    </location>
</feature>
<dbReference type="PANTHER" id="PTHR42852:SF6">
    <property type="entry name" value="THIOL:DISULFIDE INTERCHANGE PROTEIN DSBE"/>
    <property type="match status" value="1"/>
</dbReference>
<evidence type="ECO:0000313" key="8">
    <source>
        <dbReference type="Proteomes" id="UP001597010"/>
    </source>
</evidence>
<organism evidence="7 8">
    <name type="scientific">Mucilaginibacter litoreus</name>
    <dbReference type="NCBI Taxonomy" id="1048221"/>
    <lineage>
        <taxon>Bacteria</taxon>
        <taxon>Pseudomonadati</taxon>
        <taxon>Bacteroidota</taxon>
        <taxon>Sphingobacteriia</taxon>
        <taxon>Sphingobacteriales</taxon>
        <taxon>Sphingobacteriaceae</taxon>
        <taxon>Mucilaginibacter</taxon>
    </lineage>
</organism>
<evidence type="ECO:0000256" key="2">
    <source>
        <dbReference type="ARBA" id="ARBA00022748"/>
    </source>
</evidence>
<evidence type="ECO:0000313" key="7">
    <source>
        <dbReference type="EMBL" id="MFD0793406.1"/>
    </source>
</evidence>
<keyword evidence="3" id="KW-1015">Disulfide bond</keyword>
<dbReference type="CDD" id="cd02966">
    <property type="entry name" value="TlpA_like_family"/>
    <property type="match status" value="1"/>
</dbReference>
<dbReference type="Proteomes" id="UP001597010">
    <property type="component" value="Unassembled WGS sequence"/>
</dbReference>
<gene>
    <name evidence="7" type="ORF">ACFQZX_07235</name>
</gene>
<dbReference type="SUPFAM" id="SSF52833">
    <property type="entry name" value="Thioredoxin-like"/>
    <property type="match status" value="1"/>
</dbReference>
<protein>
    <submittedName>
        <fullName evidence="7">TlpA family protein disulfide reductase</fullName>
    </submittedName>
</protein>
<keyword evidence="4" id="KW-0676">Redox-active center</keyword>
<reference evidence="8" key="1">
    <citation type="journal article" date="2019" name="Int. J. Syst. Evol. Microbiol.">
        <title>The Global Catalogue of Microorganisms (GCM) 10K type strain sequencing project: providing services to taxonomists for standard genome sequencing and annotation.</title>
        <authorList>
            <consortium name="The Broad Institute Genomics Platform"/>
            <consortium name="The Broad Institute Genome Sequencing Center for Infectious Disease"/>
            <person name="Wu L."/>
            <person name="Ma J."/>
        </authorList>
    </citation>
    <scope>NUCLEOTIDE SEQUENCE [LARGE SCALE GENOMIC DNA]</scope>
    <source>
        <strain evidence="8">CCUG 61484</strain>
    </source>
</reference>
<name>A0ABW3AQS2_9SPHI</name>
<dbReference type="InterPro" id="IPR050553">
    <property type="entry name" value="Thioredoxin_ResA/DsbE_sf"/>
</dbReference>
<sequence>MKKLVFVIVSFFYTTAGFSQVTFSGTILNSPTQRVYLINSFNKTVDSAKIDKNHAIFDLKADIKDESYFNIFYQKKGPYVLNQFVVMPGEHVVFSYDIATADKNLWIKVSGSPTSSERITALKEMYGYKLNISNMRKEIDSISSLKNFDSTQLASRRSQINSNEKKANDIAKLVFDTTKSSFNGRLMLAVLRSSNLISDDEKLQLIQQLQVRFPNDKSIAALTGSSNESTGQGLKLNSIAFNISLKDTGDVQKDYMKSNFKFMLIDFWASWCKPCREESPNLVGAMDKFESKGFKVLAVSVDTDKSLWLKAIHFDKTSNFYHVNDPAGTKSKYLRDYQILALPANFLIDSTGKVVAKNLRGTDLYKKLDEIFK</sequence>
<dbReference type="InterPro" id="IPR036249">
    <property type="entry name" value="Thioredoxin-like_sf"/>
</dbReference>
<evidence type="ECO:0000256" key="5">
    <source>
        <dbReference type="SAM" id="SignalP"/>
    </source>
</evidence>
<keyword evidence="2" id="KW-0201">Cytochrome c-type biogenesis</keyword>
<keyword evidence="8" id="KW-1185">Reference proteome</keyword>
<dbReference type="PROSITE" id="PS51352">
    <property type="entry name" value="THIOREDOXIN_2"/>
    <property type="match status" value="1"/>
</dbReference>
<evidence type="ECO:0000256" key="1">
    <source>
        <dbReference type="ARBA" id="ARBA00004196"/>
    </source>
</evidence>
<dbReference type="RefSeq" id="WP_377113132.1">
    <property type="nucleotide sequence ID" value="NZ_JBHTHZ010000003.1"/>
</dbReference>
<dbReference type="InterPro" id="IPR000866">
    <property type="entry name" value="AhpC/TSA"/>
</dbReference>
<dbReference type="EMBL" id="JBHTHZ010000003">
    <property type="protein sequence ID" value="MFD0793406.1"/>
    <property type="molecule type" value="Genomic_DNA"/>
</dbReference>
<comment type="subcellular location">
    <subcellularLocation>
        <location evidence="1">Cell envelope</location>
    </subcellularLocation>
</comment>
<accession>A0ABW3AQS2</accession>
<evidence type="ECO:0000256" key="4">
    <source>
        <dbReference type="ARBA" id="ARBA00023284"/>
    </source>
</evidence>
<proteinExistence type="predicted"/>
<dbReference type="Pfam" id="PF00578">
    <property type="entry name" value="AhpC-TSA"/>
    <property type="match status" value="1"/>
</dbReference>
<feature type="signal peptide" evidence="5">
    <location>
        <begin position="1"/>
        <end position="19"/>
    </location>
</feature>
<feature type="chain" id="PRO_5046951141" evidence="5">
    <location>
        <begin position="20"/>
        <end position="373"/>
    </location>
</feature>
<comment type="caution">
    <text evidence="7">The sequence shown here is derived from an EMBL/GenBank/DDBJ whole genome shotgun (WGS) entry which is preliminary data.</text>
</comment>
<evidence type="ECO:0000256" key="3">
    <source>
        <dbReference type="ARBA" id="ARBA00023157"/>
    </source>
</evidence>
<dbReference type="Gene3D" id="3.40.30.10">
    <property type="entry name" value="Glutaredoxin"/>
    <property type="match status" value="1"/>
</dbReference>
<evidence type="ECO:0000259" key="6">
    <source>
        <dbReference type="PROSITE" id="PS51352"/>
    </source>
</evidence>
<keyword evidence="5" id="KW-0732">Signal</keyword>